<reference evidence="3" key="1">
    <citation type="submission" date="2025-08" db="UniProtKB">
        <authorList>
            <consortium name="Ensembl"/>
        </authorList>
    </citation>
    <scope>IDENTIFICATION</scope>
</reference>
<feature type="domain" description="Ig-like" evidence="2">
    <location>
        <begin position="5"/>
        <end position="104"/>
    </location>
</feature>
<dbReference type="CDD" id="cd00099">
    <property type="entry name" value="IgV"/>
    <property type="match status" value="1"/>
</dbReference>
<dbReference type="Proteomes" id="UP000594220">
    <property type="component" value="Unplaced"/>
</dbReference>
<proteinExistence type="predicted"/>
<reference evidence="3" key="2">
    <citation type="submission" date="2025-09" db="UniProtKB">
        <authorList>
            <consortium name="Ensembl"/>
        </authorList>
    </citation>
    <scope>IDENTIFICATION</scope>
</reference>
<dbReference type="InterPro" id="IPR039090">
    <property type="entry name" value="CD7"/>
</dbReference>
<evidence type="ECO:0000313" key="3">
    <source>
        <dbReference type="Ensembl" id="ENSCPRP00005010360.1"/>
    </source>
</evidence>
<dbReference type="PROSITE" id="PS50835">
    <property type="entry name" value="IG_LIKE"/>
    <property type="match status" value="1"/>
</dbReference>
<dbReference type="GO" id="GO:0002250">
    <property type="term" value="P:adaptive immune response"/>
    <property type="evidence" value="ECO:0007669"/>
    <property type="project" value="InterPro"/>
</dbReference>
<keyword evidence="1" id="KW-0812">Transmembrane</keyword>
<evidence type="ECO:0000313" key="4">
    <source>
        <dbReference type="Proteomes" id="UP000594220"/>
    </source>
</evidence>
<dbReference type="InterPro" id="IPR007110">
    <property type="entry name" value="Ig-like_dom"/>
</dbReference>
<dbReference type="InterPro" id="IPR013106">
    <property type="entry name" value="Ig_V-set"/>
</dbReference>
<organism evidence="3 4">
    <name type="scientific">Crocodylus porosus</name>
    <name type="common">Saltwater crocodile</name>
    <name type="synonym">Estuarine crocodile</name>
    <dbReference type="NCBI Taxonomy" id="8502"/>
    <lineage>
        <taxon>Eukaryota</taxon>
        <taxon>Metazoa</taxon>
        <taxon>Chordata</taxon>
        <taxon>Craniata</taxon>
        <taxon>Vertebrata</taxon>
        <taxon>Euteleostomi</taxon>
        <taxon>Archelosauria</taxon>
        <taxon>Archosauria</taxon>
        <taxon>Crocodylia</taxon>
        <taxon>Longirostres</taxon>
        <taxon>Crocodylidae</taxon>
        <taxon>Crocodylus</taxon>
    </lineage>
</organism>
<evidence type="ECO:0000256" key="1">
    <source>
        <dbReference type="SAM" id="Phobius"/>
    </source>
</evidence>
<dbReference type="Ensembl" id="ENSCPRT00005012196.1">
    <property type="protein sequence ID" value="ENSCPRP00005010360.1"/>
    <property type="gene ID" value="ENSCPRG00005007378.1"/>
</dbReference>
<dbReference type="Pfam" id="PF07686">
    <property type="entry name" value="V-set"/>
    <property type="match status" value="1"/>
</dbReference>
<dbReference type="OMA" id="DIYYCVF"/>
<dbReference type="GO" id="GO:0038023">
    <property type="term" value="F:signaling receptor activity"/>
    <property type="evidence" value="ECO:0007669"/>
    <property type="project" value="InterPro"/>
</dbReference>
<protein>
    <recommendedName>
        <fullName evidence="2">Ig-like domain-containing protein</fullName>
    </recommendedName>
</protein>
<keyword evidence="1" id="KW-1133">Transmembrane helix</keyword>
<evidence type="ECO:0000259" key="2">
    <source>
        <dbReference type="PROSITE" id="PS50835"/>
    </source>
</evidence>
<dbReference type="GO" id="GO:0016020">
    <property type="term" value="C:membrane"/>
    <property type="evidence" value="ECO:0007669"/>
    <property type="project" value="InterPro"/>
</dbReference>
<dbReference type="SUPFAM" id="SSF48726">
    <property type="entry name" value="Immunoglobulin"/>
    <property type="match status" value="1"/>
</dbReference>
<dbReference type="InterPro" id="IPR013783">
    <property type="entry name" value="Ig-like_fold"/>
</dbReference>
<keyword evidence="4" id="KW-1185">Reference proteome</keyword>
<dbReference type="Gene3D" id="2.60.40.10">
    <property type="entry name" value="Immunoglobulins"/>
    <property type="match status" value="1"/>
</dbReference>
<feature type="transmembrane region" description="Helical" evidence="1">
    <location>
        <begin position="152"/>
        <end position="172"/>
    </location>
</feature>
<dbReference type="InterPro" id="IPR036179">
    <property type="entry name" value="Ig-like_dom_sf"/>
</dbReference>
<dbReference type="SMART" id="SM00409">
    <property type="entry name" value="IG"/>
    <property type="match status" value="1"/>
</dbReference>
<name>A0A7M4EK54_CROPO</name>
<keyword evidence="1" id="KW-0472">Membrane</keyword>
<accession>A0A7M4EK54</accession>
<dbReference type="PANTHER" id="PTHR15343">
    <property type="entry name" value="CD7"/>
    <property type="match status" value="1"/>
</dbReference>
<dbReference type="AlphaFoldDB" id="A0A7M4EK54"/>
<sequence length="192" mass="20684">QQGPPSLQLSPAAKKTIIEQSPPFIRVPEGASIKMTCLLKTEAKEEGVYLMRGRAADEKVTYVSKDGNRPFPNFNGRIEASGPAKNLTITLQQLRQSDSGLYYCLGVMHGADLPAAKGTGTLVIVTGTLCHIDSSGASHTQMKSAGCMLASWLPYVLVSLGLTLISLVGCILPRVNVSMPLLKFLIYFRFGK</sequence>
<dbReference type="PANTHER" id="PTHR15343:SF0">
    <property type="entry name" value="T-CELL ANTIGEN CD7"/>
    <property type="match status" value="1"/>
</dbReference>
<dbReference type="InterPro" id="IPR003599">
    <property type="entry name" value="Ig_sub"/>
</dbReference>